<dbReference type="Proteomes" id="UP000236291">
    <property type="component" value="Unassembled WGS sequence"/>
</dbReference>
<reference evidence="1 2" key="1">
    <citation type="journal article" date="2014" name="Am. J. Bot.">
        <title>Genome assembly and annotation for red clover (Trifolium pratense; Fabaceae).</title>
        <authorList>
            <person name="Istvanek J."/>
            <person name="Jaros M."/>
            <person name="Krenek A."/>
            <person name="Repkova J."/>
        </authorList>
    </citation>
    <scope>NUCLEOTIDE SEQUENCE [LARGE SCALE GENOMIC DNA]</scope>
    <source>
        <strain evidence="2">cv. Tatra</strain>
        <tissue evidence="1">Young leaves</tissue>
    </source>
</reference>
<gene>
    <name evidence="1" type="ORF">L195_g052096</name>
</gene>
<name>A0A2K3K395_TRIPR</name>
<proteinExistence type="predicted"/>
<dbReference type="AlphaFoldDB" id="A0A2K3K395"/>
<comment type="caution">
    <text evidence="1">The sequence shown here is derived from an EMBL/GenBank/DDBJ whole genome shotgun (WGS) entry which is preliminary data.</text>
</comment>
<sequence>MSSPIVEAKGLTGFDPRACASSFPTDGVDVSIRPQVDISERLTVLRFDHQAMWDYFSVSGTK</sequence>
<dbReference type="EMBL" id="ASHM01083481">
    <property type="protein sequence ID" value="PNX60759.1"/>
    <property type="molecule type" value="Genomic_DNA"/>
</dbReference>
<reference evidence="1 2" key="2">
    <citation type="journal article" date="2017" name="Front. Plant Sci.">
        <title>Gene Classification and Mining of Molecular Markers Useful in Red Clover (Trifolium pratense) Breeding.</title>
        <authorList>
            <person name="Istvanek J."/>
            <person name="Dluhosova J."/>
            <person name="Dluhos P."/>
            <person name="Patkova L."/>
            <person name="Nedelnik J."/>
            <person name="Repkova J."/>
        </authorList>
    </citation>
    <scope>NUCLEOTIDE SEQUENCE [LARGE SCALE GENOMIC DNA]</scope>
    <source>
        <strain evidence="2">cv. Tatra</strain>
        <tissue evidence="1">Young leaves</tissue>
    </source>
</reference>
<accession>A0A2K3K395</accession>
<evidence type="ECO:0000313" key="2">
    <source>
        <dbReference type="Proteomes" id="UP000236291"/>
    </source>
</evidence>
<feature type="non-terminal residue" evidence="1">
    <location>
        <position position="62"/>
    </location>
</feature>
<organism evidence="1 2">
    <name type="scientific">Trifolium pratense</name>
    <name type="common">Red clover</name>
    <dbReference type="NCBI Taxonomy" id="57577"/>
    <lineage>
        <taxon>Eukaryota</taxon>
        <taxon>Viridiplantae</taxon>
        <taxon>Streptophyta</taxon>
        <taxon>Embryophyta</taxon>
        <taxon>Tracheophyta</taxon>
        <taxon>Spermatophyta</taxon>
        <taxon>Magnoliopsida</taxon>
        <taxon>eudicotyledons</taxon>
        <taxon>Gunneridae</taxon>
        <taxon>Pentapetalae</taxon>
        <taxon>rosids</taxon>
        <taxon>fabids</taxon>
        <taxon>Fabales</taxon>
        <taxon>Fabaceae</taxon>
        <taxon>Papilionoideae</taxon>
        <taxon>50 kb inversion clade</taxon>
        <taxon>NPAAA clade</taxon>
        <taxon>Hologalegina</taxon>
        <taxon>IRL clade</taxon>
        <taxon>Trifolieae</taxon>
        <taxon>Trifolium</taxon>
    </lineage>
</organism>
<evidence type="ECO:0000313" key="1">
    <source>
        <dbReference type="EMBL" id="PNX60759.1"/>
    </source>
</evidence>
<protein>
    <submittedName>
        <fullName evidence="1">Uncharacterized protein</fullName>
    </submittedName>
</protein>